<dbReference type="PATRIC" id="fig|1227456.3.peg.3847"/>
<dbReference type="Gene3D" id="1.10.357.10">
    <property type="entry name" value="Tetracycline Repressor, domain 2"/>
    <property type="match status" value="1"/>
</dbReference>
<dbReference type="GO" id="GO:0003700">
    <property type="term" value="F:DNA-binding transcription factor activity"/>
    <property type="evidence" value="ECO:0007669"/>
    <property type="project" value="TreeGrafter"/>
</dbReference>
<dbReference type="EMBL" id="AOME01000087">
    <property type="protein sequence ID" value="EMA48640.1"/>
    <property type="molecule type" value="Genomic_DNA"/>
</dbReference>
<dbReference type="PROSITE" id="PS50977">
    <property type="entry name" value="HTH_TETR_2"/>
    <property type="match status" value="1"/>
</dbReference>
<keyword evidence="2" id="KW-0805">Transcription regulation</keyword>
<dbReference type="Proteomes" id="UP000011625">
    <property type="component" value="Unassembled WGS sequence"/>
</dbReference>
<feature type="domain" description="HTH tetR-type" evidence="6">
    <location>
        <begin position="1"/>
        <end position="54"/>
    </location>
</feature>
<evidence type="ECO:0000256" key="3">
    <source>
        <dbReference type="ARBA" id="ARBA00023125"/>
    </source>
</evidence>
<evidence type="ECO:0000313" key="8">
    <source>
        <dbReference type="Proteomes" id="UP000011625"/>
    </source>
</evidence>
<evidence type="ECO:0000256" key="4">
    <source>
        <dbReference type="ARBA" id="ARBA00023163"/>
    </source>
</evidence>
<dbReference type="Pfam" id="PF00440">
    <property type="entry name" value="TetR_N"/>
    <property type="match status" value="1"/>
</dbReference>
<dbReference type="InterPro" id="IPR050109">
    <property type="entry name" value="HTH-type_TetR-like_transc_reg"/>
</dbReference>
<gene>
    <name evidence="7" type="ORF">C450_18924</name>
</gene>
<feature type="DNA-binding region" description="H-T-H motif" evidence="5">
    <location>
        <begin position="17"/>
        <end position="36"/>
    </location>
</feature>
<dbReference type="InterPro" id="IPR039538">
    <property type="entry name" value="BetI_C"/>
</dbReference>
<dbReference type="AlphaFoldDB" id="M0MW23"/>
<comment type="caution">
    <text evidence="7">The sequence shown here is derived from an EMBL/GenBank/DDBJ whole genome shotgun (WGS) entry which is preliminary data.</text>
</comment>
<evidence type="ECO:0000256" key="1">
    <source>
        <dbReference type="ARBA" id="ARBA00022491"/>
    </source>
</evidence>
<evidence type="ECO:0000313" key="7">
    <source>
        <dbReference type="EMBL" id="EMA48640.1"/>
    </source>
</evidence>
<dbReference type="InterPro" id="IPR009057">
    <property type="entry name" value="Homeodomain-like_sf"/>
</dbReference>
<keyword evidence="1" id="KW-0678">Repressor</keyword>
<name>M0MW23_9EURY</name>
<organism evidence="7 8">
    <name type="scientific">Halococcus salifodinae DSM 8989</name>
    <dbReference type="NCBI Taxonomy" id="1227456"/>
    <lineage>
        <taxon>Archaea</taxon>
        <taxon>Methanobacteriati</taxon>
        <taxon>Methanobacteriota</taxon>
        <taxon>Stenosarchaea group</taxon>
        <taxon>Halobacteria</taxon>
        <taxon>Halobacteriales</taxon>
        <taxon>Halococcaceae</taxon>
        <taxon>Halococcus</taxon>
    </lineage>
</organism>
<dbReference type="STRING" id="1227456.C450_18924"/>
<keyword evidence="4" id="KW-0804">Transcription</keyword>
<evidence type="ECO:0000256" key="5">
    <source>
        <dbReference type="PROSITE-ProRule" id="PRU00335"/>
    </source>
</evidence>
<dbReference type="InterPro" id="IPR001647">
    <property type="entry name" value="HTH_TetR"/>
</dbReference>
<proteinExistence type="predicted"/>
<keyword evidence="8" id="KW-1185">Reference proteome</keyword>
<evidence type="ECO:0000259" key="6">
    <source>
        <dbReference type="PROSITE" id="PS50977"/>
    </source>
</evidence>
<dbReference type="Pfam" id="PF13977">
    <property type="entry name" value="TetR_C_6"/>
    <property type="match status" value="1"/>
</dbReference>
<keyword evidence="3 5" id="KW-0238">DNA-binding</keyword>
<accession>M0MW23</accession>
<dbReference type="PANTHER" id="PTHR30055">
    <property type="entry name" value="HTH-TYPE TRANSCRIPTIONAL REGULATOR RUTR"/>
    <property type="match status" value="1"/>
</dbReference>
<protein>
    <submittedName>
        <fullName evidence="7">TetR family transcriptional regulator</fullName>
    </submittedName>
</protein>
<dbReference type="GO" id="GO:0000976">
    <property type="term" value="F:transcription cis-regulatory region binding"/>
    <property type="evidence" value="ECO:0007669"/>
    <property type="project" value="TreeGrafter"/>
</dbReference>
<dbReference type="SUPFAM" id="SSF48498">
    <property type="entry name" value="Tetracyclin repressor-like, C-terminal domain"/>
    <property type="match status" value="1"/>
</dbReference>
<reference evidence="7 8" key="1">
    <citation type="journal article" date="2014" name="PLoS Genet.">
        <title>Phylogenetically driven sequencing of extremely halophilic archaea reveals strategies for static and dynamic osmo-response.</title>
        <authorList>
            <person name="Becker E.A."/>
            <person name="Seitzer P.M."/>
            <person name="Tritt A."/>
            <person name="Larsen D."/>
            <person name="Krusor M."/>
            <person name="Yao A.I."/>
            <person name="Wu D."/>
            <person name="Madern D."/>
            <person name="Eisen J.A."/>
            <person name="Darling A.E."/>
            <person name="Facciotti M.T."/>
        </authorList>
    </citation>
    <scope>NUCLEOTIDE SEQUENCE [LARGE SCALE GENOMIC DNA]</scope>
    <source>
        <strain evidence="7 8">DSM 8989</strain>
    </source>
</reference>
<dbReference type="PANTHER" id="PTHR30055:SF234">
    <property type="entry name" value="HTH-TYPE TRANSCRIPTIONAL REGULATOR BETI"/>
    <property type="match status" value="1"/>
</dbReference>
<evidence type="ECO:0000256" key="2">
    <source>
        <dbReference type="ARBA" id="ARBA00023015"/>
    </source>
</evidence>
<dbReference type="SUPFAM" id="SSF46689">
    <property type="entry name" value="Homeodomain-like"/>
    <property type="match status" value="1"/>
</dbReference>
<dbReference type="InterPro" id="IPR036271">
    <property type="entry name" value="Tet_transcr_reg_TetR-rel_C_sf"/>
</dbReference>
<sequence length="191" mass="22204">MEATYRALCEHGYASLRMQDIADETTKTKAALHYHYDTKHELLLAFLEFIHEEFVENLETIEGDDPVTRLRTYIHERLTPHDEQQHQRFQTALLEIKAQAPYDDAYHERLAEFDRRSYAFVHELLIEGIENGTVRSDIDAERVGEFFVTTINGAETRHVAINHPIEETRDFLLGYIDTTLLAEESPEVAAR</sequence>